<name>A0A7G2C5A9_9TRYP</name>
<dbReference type="EMBL" id="LR877148">
    <property type="protein sequence ID" value="CAD2214926.1"/>
    <property type="molecule type" value="Genomic_DNA"/>
</dbReference>
<proteinExistence type="predicted"/>
<accession>A0A7G2C5A9</accession>
<protein>
    <recommendedName>
        <fullName evidence="5">Gpi16 subunit, GPI transamidase component</fullName>
    </recommendedName>
</protein>
<evidence type="ECO:0000313" key="3">
    <source>
        <dbReference type="EMBL" id="CAD2214926.1"/>
    </source>
</evidence>
<keyword evidence="1" id="KW-1133">Transmembrane helix</keyword>
<sequence length="640" mass="71198">MQKYWIVLLVLCASWVSAADRFVAKSARSLDLSLEDLTRSDDDVEQPVLISLVDSSTVFVPTGARVEDITFDEGFEPIWFYLLERQGFQEVEWSGCNGHWRSEWSIHDEKDDPLRHIRHEISQHVICSYSSVAFCGMPADAKSSETVRGPEEQYQWGAQFISTLTASPLSWTSDTPRHIRPNGVVVADDDVQHSDVPWCSYHHVYHDTLCTQHVAPLLRSKYGGRHSADGLQGPLRSIIPSLTTFFSTEFSQARLHSSQQHVAANSTYGQAGIEYTLNITMTFVVKQPSEKAEVAALWSSALPQYVHHKDVNVTVRIGSSGLDPVLMAALPTELILPRGGAEKAAPISADAGKDSEPDVFYELEKPSRHVLALNVFLQPRQLQTTIPFEEYKKDKEAPRQTENLKVGDTVRALILFPLHLLRPELHLVESVGGATEVEGSYVDTRTNTLAVVLRITLTEVHMKAYYSGLHGVLIARLYVTHGWVSLGDMPRDANSLRMLPQPVITVERSVATTAAASCSAVCHKEGTFFSTKITHDNSLRHILEKIATQHLSKDWASRHRDRKDSKDGCVCSYSLRATNVAGTTLPVPDPAMTFNAMSVGLAYLCILGAALARLTQNLYCRRDQAVLPETAEETEKKKKQ</sequence>
<feature type="signal peptide" evidence="2">
    <location>
        <begin position="1"/>
        <end position="18"/>
    </location>
</feature>
<reference evidence="3 4" key="1">
    <citation type="submission" date="2020-08" db="EMBL/GenBank/DDBJ databases">
        <authorList>
            <person name="Newling K."/>
            <person name="Davey J."/>
            <person name="Forrester S."/>
        </authorList>
    </citation>
    <scope>NUCLEOTIDE SEQUENCE [LARGE SCALE GENOMIC DNA]</scope>
    <source>
        <strain evidence="4">Crithidia deanei Carvalho (ATCC PRA-265)</strain>
    </source>
</reference>
<keyword evidence="1" id="KW-0472">Membrane</keyword>
<dbReference type="AlphaFoldDB" id="A0A7G2C5A9"/>
<keyword evidence="1" id="KW-0812">Transmembrane</keyword>
<organism evidence="3 4">
    <name type="scientific">Angomonas deanei</name>
    <dbReference type="NCBI Taxonomy" id="59799"/>
    <lineage>
        <taxon>Eukaryota</taxon>
        <taxon>Discoba</taxon>
        <taxon>Euglenozoa</taxon>
        <taxon>Kinetoplastea</taxon>
        <taxon>Metakinetoplastina</taxon>
        <taxon>Trypanosomatida</taxon>
        <taxon>Trypanosomatidae</taxon>
        <taxon>Strigomonadinae</taxon>
        <taxon>Angomonas</taxon>
    </lineage>
</organism>
<keyword evidence="2" id="KW-0732">Signal</keyword>
<evidence type="ECO:0008006" key="5">
    <source>
        <dbReference type="Google" id="ProtNLM"/>
    </source>
</evidence>
<keyword evidence="4" id="KW-1185">Reference proteome</keyword>
<evidence type="ECO:0000256" key="2">
    <source>
        <dbReference type="SAM" id="SignalP"/>
    </source>
</evidence>
<evidence type="ECO:0000256" key="1">
    <source>
        <dbReference type="SAM" id="Phobius"/>
    </source>
</evidence>
<feature type="transmembrane region" description="Helical" evidence="1">
    <location>
        <begin position="592"/>
        <end position="612"/>
    </location>
</feature>
<dbReference type="OrthoDB" id="278477at2759"/>
<dbReference type="Proteomes" id="UP000515908">
    <property type="component" value="Chromosome 04"/>
</dbReference>
<gene>
    <name evidence="3" type="ORF">ADEAN_000237900</name>
</gene>
<feature type="chain" id="PRO_5028826327" description="Gpi16 subunit, GPI transamidase component" evidence="2">
    <location>
        <begin position="19"/>
        <end position="640"/>
    </location>
</feature>
<dbReference type="VEuPathDB" id="TriTrypDB:ADEAN_000237900"/>
<evidence type="ECO:0000313" key="4">
    <source>
        <dbReference type="Proteomes" id="UP000515908"/>
    </source>
</evidence>